<dbReference type="GO" id="GO:0003824">
    <property type="term" value="F:catalytic activity"/>
    <property type="evidence" value="ECO:0007669"/>
    <property type="project" value="InterPro"/>
</dbReference>
<evidence type="ECO:0000256" key="1">
    <source>
        <dbReference type="SAM" id="Phobius"/>
    </source>
</evidence>
<keyword evidence="1" id="KW-0812">Transmembrane</keyword>
<dbReference type="PROSITE" id="PS51340">
    <property type="entry name" value="MOSC"/>
    <property type="match status" value="1"/>
</dbReference>
<organism evidence="3 4">
    <name type="scientific">Plakobranchus ocellatus</name>
    <dbReference type="NCBI Taxonomy" id="259542"/>
    <lineage>
        <taxon>Eukaryota</taxon>
        <taxon>Metazoa</taxon>
        <taxon>Spiralia</taxon>
        <taxon>Lophotrochozoa</taxon>
        <taxon>Mollusca</taxon>
        <taxon>Gastropoda</taxon>
        <taxon>Heterobranchia</taxon>
        <taxon>Euthyneura</taxon>
        <taxon>Panpulmonata</taxon>
        <taxon>Sacoglossa</taxon>
        <taxon>Placobranchoidea</taxon>
        <taxon>Plakobranchidae</taxon>
        <taxon>Plakobranchus</taxon>
    </lineage>
</organism>
<evidence type="ECO:0000313" key="4">
    <source>
        <dbReference type="Proteomes" id="UP000735302"/>
    </source>
</evidence>
<feature type="transmembrane region" description="Helical" evidence="1">
    <location>
        <begin position="12"/>
        <end position="31"/>
    </location>
</feature>
<dbReference type="AlphaFoldDB" id="A0AAV4AZZ5"/>
<dbReference type="Pfam" id="PF03473">
    <property type="entry name" value="MOSC"/>
    <property type="match status" value="1"/>
</dbReference>
<feature type="domain" description="MOSC" evidence="2">
    <location>
        <begin position="157"/>
        <end position="314"/>
    </location>
</feature>
<dbReference type="InterPro" id="IPR005302">
    <property type="entry name" value="MoCF_Sase_C"/>
</dbReference>
<dbReference type="PANTHER" id="PTHR14237:SF19">
    <property type="entry name" value="MITOCHONDRIAL AMIDOXIME REDUCING COMPONENT 1"/>
    <property type="match status" value="1"/>
</dbReference>
<keyword evidence="4" id="KW-1185">Reference proteome</keyword>
<dbReference type="PANTHER" id="PTHR14237">
    <property type="entry name" value="MOLYBDOPTERIN COFACTOR SULFURASE MOSC"/>
    <property type="match status" value="1"/>
</dbReference>
<dbReference type="GO" id="GO:0030151">
    <property type="term" value="F:molybdenum ion binding"/>
    <property type="evidence" value="ECO:0007669"/>
    <property type="project" value="InterPro"/>
</dbReference>
<gene>
    <name evidence="3" type="ORF">PoB_003982900</name>
</gene>
<accession>A0AAV4AZZ5</accession>
<keyword evidence="1" id="KW-0472">Membrane</keyword>
<evidence type="ECO:0000259" key="2">
    <source>
        <dbReference type="PROSITE" id="PS51340"/>
    </source>
</evidence>
<evidence type="ECO:0000313" key="3">
    <source>
        <dbReference type="EMBL" id="GFO13324.1"/>
    </source>
</evidence>
<dbReference type="GO" id="GO:0030170">
    <property type="term" value="F:pyridoxal phosphate binding"/>
    <property type="evidence" value="ECO:0007669"/>
    <property type="project" value="InterPro"/>
</dbReference>
<dbReference type="Proteomes" id="UP000735302">
    <property type="component" value="Unassembled WGS sequence"/>
</dbReference>
<dbReference type="InterPro" id="IPR005303">
    <property type="entry name" value="MOCOS_middle"/>
</dbReference>
<dbReference type="SUPFAM" id="SSF141673">
    <property type="entry name" value="MOSC N-terminal domain-like"/>
    <property type="match status" value="1"/>
</dbReference>
<reference evidence="3 4" key="1">
    <citation type="journal article" date="2021" name="Elife">
        <title>Chloroplast acquisition without the gene transfer in kleptoplastic sea slugs, Plakobranchus ocellatus.</title>
        <authorList>
            <person name="Maeda T."/>
            <person name="Takahashi S."/>
            <person name="Yoshida T."/>
            <person name="Shimamura S."/>
            <person name="Takaki Y."/>
            <person name="Nagai Y."/>
            <person name="Toyoda A."/>
            <person name="Suzuki Y."/>
            <person name="Arimoto A."/>
            <person name="Ishii H."/>
            <person name="Satoh N."/>
            <person name="Nishiyama T."/>
            <person name="Hasebe M."/>
            <person name="Maruyama T."/>
            <person name="Minagawa J."/>
            <person name="Obokata J."/>
            <person name="Shigenobu S."/>
        </authorList>
    </citation>
    <scope>NUCLEOTIDE SEQUENCE [LARGE SCALE GENOMIC DNA]</scope>
</reference>
<dbReference type="EMBL" id="BLXT01004484">
    <property type="protein sequence ID" value="GFO13324.1"/>
    <property type="molecule type" value="Genomic_DNA"/>
</dbReference>
<proteinExistence type="predicted"/>
<keyword evidence="1" id="KW-1133">Transmembrane helix</keyword>
<protein>
    <submittedName>
        <fullName evidence="3">Mitochondrial amidoxime-reducing component 1-like</fullName>
    </submittedName>
</protein>
<dbReference type="Pfam" id="PF03476">
    <property type="entry name" value="MOSC_N"/>
    <property type="match status" value="1"/>
</dbReference>
<comment type="caution">
    <text evidence="3">The sequence shown here is derived from an EMBL/GenBank/DDBJ whole genome shotgun (WGS) entry which is preliminary data.</text>
</comment>
<sequence>MLDLSQLIQQKNILLAVFGGAAVASFAVWVMSRRKRQKTEYELVGEVTALHCYPVKSLTGISHNVGFCTFSGIRTMNAVDRQFVIVRHNGDFITQRQVPRMVAIKTKCEGDYLHFQADGMPDIKVPLNPKEDKAAIRSCRVWQDQTLAQDCGEEISQWLSEFLQETSLRLLVVTPVIKNRSCKVNSATGKDTLLFQDEGPYLLATEESLADLLEKIDSPAREEINMSNFRPNIVIRCSKGPWDEDNWSHILIGKNLKMRVLAPMGRCVLTTVNSKTLKRREDGEPLKTLRRLPTFAVCGLGERPHQPMVRWHEG</sequence>
<name>A0AAV4AZZ5_9GAST</name>